<keyword evidence="4" id="KW-1185">Reference proteome</keyword>
<evidence type="ECO:0000313" key="3">
    <source>
        <dbReference type="EMBL" id="EXG79818.1"/>
    </source>
</evidence>
<proteinExistence type="predicted"/>
<evidence type="ECO:0000259" key="2">
    <source>
        <dbReference type="Pfam" id="PF00188"/>
    </source>
</evidence>
<feature type="compositionally biased region" description="Low complexity" evidence="1">
    <location>
        <begin position="65"/>
        <end position="108"/>
    </location>
</feature>
<dbReference type="PANTHER" id="PTHR31157:SF1">
    <property type="entry name" value="SCP DOMAIN-CONTAINING PROTEIN"/>
    <property type="match status" value="1"/>
</dbReference>
<dbReference type="AlphaFoldDB" id="A0A010YXC6"/>
<protein>
    <submittedName>
        <fullName evidence="3">Uncharacterized protein with SCP/PR1 domains</fullName>
    </submittedName>
</protein>
<dbReference type="EMBL" id="JFBT01000001">
    <property type="protein sequence ID" value="EXG79818.1"/>
    <property type="molecule type" value="Genomic_DNA"/>
</dbReference>
<dbReference type="PATRIC" id="fig|927661.3.peg.853"/>
<reference evidence="3 4" key="1">
    <citation type="submission" date="2013-07" db="EMBL/GenBank/DDBJ databases">
        <authorList>
            <consortium name="DOE Joint Genome Institute"/>
            <person name="Eisen J."/>
            <person name="Huntemann M."/>
            <person name="Han J."/>
            <person name="Chen A."/>
            <person name="Kyrpides N."/>
            <person name="Mavromatis K."/>
            <person name="Markowitz V."/>
            <person name="Palaniappan K."/>
            <person name="Ivanova N."/>
            <person name="Schaumberg A."/>
            <person name="Pati A."/>
            <person name="Liolios K."/>
            <person name="Nordberg H.P."/>
            <person name="Cantor M.N."/>
            <person name="Hua S.X."/>
            <person name="Woyke T."/>
        </authorList>
    </citation>
    <scope>NUCLEOTIDE SEQUENCE [LARGE SCALE GENOMIC DNA]</scope>
    <source>
        <strain evidence="3 4">DSM 44712</strain>
    </source>
</reference>
<organism evidence="3 4">
    <name type="scientific">Cryptosporangium arvum DSM 44712</name>
    <dbReference type="NCBI Taxonomy" id="927661"/>
    <lineage>
        <taxon>Bacteria</taxon>
        <taxon>Bacillati</taxon>
        <taxon>Actinomycetota</taxon>
        <taxon>Actinomycetes</taxon>
        <taxon>Cryptosporangiales</taxon>
        <taxon>Cryptosporangiaceae</taxon>
        <taxon>Cryptosporangium</taxon>
    </lineage>
</organism>
<evidence type="ECO:0000256" key="1">
    <source>
        <dbReference type="SAM" id="MobiDB-lite"/>
    </source>
</evidence>
<dbReference type="InterPro" id="IPR014044">
    <property type="entry name" value="CAP_dom"/>
</dbReference>
<dbReference type="Proteomes" id="UP000021053">
    <property type="component" value="Unassembled WGS sequence"/>
</dbReference>
<feature type="domain" description="SCP" evidence="2">
    <location>
        <begin position="126"/>
        <end position="252"/>
    </location>
</feature>
<dbReference type="SUPFAM" id="SSF55797">
    <property type="entry name" value="PR-1-like"/>
    <property type="match status" value="1"/>
</dbReference>
<dbReference type="Pfam" id="PF00188">
    <property type="entry name" value="CAP"/>
    <property type="match status" value="1"/>
</dbReference>
<comment type="caution">
    <text evidence="3">The sequence shown here is derived from an EMBL/GenBank/DDBJ whole genome shotgun (WGS) entry which is preliminary data.</text>
</comment>
<accession>A0A010YXC6</accession>
<dbReference type="PANTHER" id="PTHR31157">
    <property type="entry name" value="SCP DOMAIN-CONTAINING PROTEIN"/>
    <property type="match status" value="1"/>
</dbReference>
<feature type="region of interest" description="Disordered" evidence="1">
    <location>
        <begin position="61"/>
        <end position="122"/>
    </location>
</feature>
<dbReference type="HOGENOM" id="CLU_086896_0_0_11"/>
<gene>
    <name evidence="3" type="ORF">CryarDRAFT_0864</name>
</gene>
<evidence type="ECO:0000313" key="4">
    <source>
        <dbReference type="Proteomes" id="UP000021053"/>
    </source>
</evidence>
<dbReference type="CDD" id="cd05379">
    <property type="entry name" value="CAP_bacterial"/>
    <property type="match status" value="1"/>
</dbReference>
<sequence length="258" mass="26080">MHRRRRSPNRARLVIGGVAVVAALATGGIAVVGLTGEDSGDASAAIQTAETLVPQATDYPAVDESAQPSESASPSASAARPRLAGGPPRAATGTTAGPKPGSASPSPRRSTKAPGASTGSPELAVLARINEARAEEGLGALTMDTKLVAAAHEHNLQMADGCGLSHQCDGESGIGDRISAQGVSWSSVAENVGTGGPVDDNASGQTQMAVGLTDSMLAEVPPDDGHRKNILNPDLTRIGVDVIRDENGTVWLTHDFSG</sequence>
<dbReference type="InterPro" id="IPR035940">
    <property type="entry name" value="CAP_sf"/>
</dbReference>
<name>A0A010YXC6_9ACTN</name>
<dbReference type="Gene3D" id="3.40.33.10">
    <property type="entry name" value="CAP"/>
    <property type="match status" value="1"/>
</dbReference>